<keyword evidence="3" id="KW-1185">Reference proteome</keyword>
<dbReference type="PANTHER" id="PTHR41700">
    <property type="entry name" value="GCN5-RELATED N-ACETYLTRANSFERASE"/>
    <property type="match status" value="1"/>
</dbReference>
<dbReference type="Pfam" id="PF00583">
    <property type="entry name" value="Acetyltransf_1"/>
    <property type="match status" value="1"/>
</dbReference>
<dbReference type="InterPro" id="IPR000182">
    <property type="entry name" value="GNAT_dom"/>
</dbReference>
<dbReference type="SUPFAM" id="SSF55729">
    <property type="entry name" value="Acyl-CoA N-acyltransferases (Nat)"/>
    <property type="match status" value="1"/>
</dbReference>
<feature type="domain" description="N-acetyltransferase" evidence="1">
    <location>
        <begin position="3"/>
        <end position="146"/>
    </location>
</feature>
<reference evidence="2 3" key="1">
    <citation type="journal article" date="2014" name="Genome Announc.">
        <title>Complete Genome Sequence of the Thermophilic Polychlorinated Biphenyl Degrader Geobacillus sp. Strain JF8 (NBRC 109937).</title>
        <authorList>
            <person name="Shintani M."/>
            <person name="Ohtsubo Y."/>
            <person name="Fukuda K."/>
            <person name="Hosoyama A."/>
            <person name="Ohji S."/>
            <person name="Yamazoe A."/>
            <person name="Fujita N."/>
            <person name="Nagata Y."/>
            <person name="Tsuda M."/>
            <person name="Hatta T."/>
            <person name="Kimbara K."/>
        </authorList>
    </citation>
    <scope>NUCLEOTIDE SEQUENCE [LARGE SCALE GENOMIC DNA]</scope>
    <source>
        <strain evidence="2 3">JF8</strain>
    </source>
</reference>
<dbReference type="HOGENOM" id="CLU_061573_1_0_9"/>
<protein>
    <submittedName>
        <fullName evidence="2">GCN5 family N-acetyltransferase</fullName>
    </submittedName>
</protein>
<dbReference type="AlphaFoldDB" id="S5ZAT9"/>
<dbReference type="InterPro" id="IPR016181">
    <property type="entry name" value="Acyl_CoA_acyltransferase"/>
</dbReference>
<dbReference type="KEGG" id="gjf:M493_04740"/>
<accession>S5ZAT9</accession>
<evidence type="ECO:0000259" key="1">
    <source>
        <dbReference type="PROSITE" id="PS51186"/>
    </source>
</evidence>
<organism evidence="2 3">
    <name type="scientific">Geobacillus genomosp. 3</name>
    <dbReference type="NCBI Taxonomy" id="1921421"/>
    <lineage>
        <taxon>Bacteria</taxon>
        <taxon>Bacillati</taxon>
        <taxon>Bacillota</taxon>
        <taxon>Bacilli</taxon>
        <taxon>Bacillales</taxon>
        <taxon>Anoxybacillaceae</taxon>
        <taxon>Geobacillus</taxon>
    </lineage>
</organism>
<dbReference type="InterPro" id="IPR038764">
    <property type="entry name" value="GNAT_N_AcTrfase_prd"/>
</dbReference>
<evidence type="ECO:0000313" key="3">
    <source>
        <dbReference type="Proteomes" id="UP000015500"/>
    </source>
</evidence>
<evidence type="ECO:0000313" key="2">
    <source>
        <dbReference type="EMBL" id="AGT31250.1"/>
    </source>
</evidence>
<dbReference type="RefSeq" id="WP_020959059.1">
    <property type="nucleotide sequence ID" value="NC_022080.4"/>
</dbReference>
<gene>
    <name evidence="2" type="ORF">M493_04740</name>
</gene>
<dbReference type="Gene3D" id="3.40.630.30">
    <property type="match status" value="1"/>
</dbReference>
<dbReference type="PANTHER" id="PTHR41700:SF1">
    <property type="entry name" value="N-ACETYLTRANSFERASE DOMAIN-CONTAINING PROTEIN"/>
    <property type="match status" value="1"/>
</dbReference>
<dbReference type="PROSITE" id="PS51186">
    <property type="entry name" value="GNAT"/>
    <property type="match status" value="1"/>
</dbReference>
<proteinExistence type="predicted"/>
<dbReference type="GO" id="GO:0016747">
    <property type="term" value="F:acyltransferase activity, transferring groups other than amino-acyl groups"/>
    <property type="evidence" value="ECO:0007669"/>
    <property type="project" value="InterPro"/>
</dbReference>
<name>S5ZAT9_GEOG3</name>
<dbReference type="PATRIC" id="fig|1345697.3.peg.845"/>
<dbReference type="STRING" id="1921421.M493_04740"/>
<dbReference type="EMBL" id="CP006254">
    <property type="protein sequence ID" value="AGT31250.1"/>
    <property type="molecule type" value="Genomic_DNA"/>
</dbReference>
<dbReference type="CDD" id="cd04301">
    <property type="entry name" value="NAT_SF"/>
    <property type="match status" value="1"/>
</dbReference>
<dbReference type="Proteomes" id="UP000015500">
    <property type="component" value="Chromosome"/>
</dbReference>
<sequence length="277" mass="31266">MPLSLQIIETIEQLNEMAELEADVWGTAPIPLHQTLTVAKNGGVVIGAYVDGKLVGFVYSFPGFRNGEMYLCSHMIGIDASFRDRGIGYRLKMKQAEEARRRGYRVIRWTYDPLQSRNGYLNLAKLGAVGVEYIENCYGEMDDALNGRLPSDRLIVEWRLDERPASEWNGSQAEFQGVSVLEAEETVGGLLRPVPRDIDETAAPLLLAAVPLDFPQLKERDPALALEWRLATRALFQRLLAEGWVAAGAWRRPGEAVLHYIWRRRGERLQQEGGKER</sequence>